<protein>
    <submittedName>
        <fullName evidence="2">DJ-1/PfpI family protein</fullName>
    </submittedName>
</protein>
<dbReference type="InterPro" id="IPR002818">
    <property type="entry name" value="DJ-1/PfpI"/>
</dbReference>
<dbReference type="InterPro" id="IPR052158">
    <property type="entry name" value="INH-QAR"/>
</dbReference>
<keyword evidence="3" id="KW-1185">Reference proteome</keyword>
<sequence>MLAYPGMTLLDLVGPQHMFAAMLGATVRIAAKTLDPIRSDLGMTIQPDVTFADAHLEPDVIFTPGSIAGTFAAMEDTETVDFLAARGEHARYVTSVCTGAMLLGQAGLIDGYRVSTHWLAKPAMDAFGATATDERVTKDRNRLTGGGVTAGIDFGLTMVEELRGTDYAQSVQLMAEYAPAPPLDAGTPDTAPPAVRDRMAAAFPGFEEHARAVASNRRQ</sequence>
<dbReference type="RefSeq" id="WP_263846481.1">
    <property type="nucleotide sequence ID" value="NZ_JALIEB010000035.1"/>
</dbReference>
<evidence type="ECO:0000313" key="2">
    <source>
        <dbReference type="EMBL" id="MCV3274277.1"/>
    </source>
</evidence>
<gene>
    <name evidence="2" type="ORF">MUB52_22830</name>
</gene>
<dbReference type="PANTHER" id="PTHR43130">
    <property type="entry name" value="ARAC-FAMILY TRANSCRIPTIONAL REGULATOR"/>
    <property type="match status" value="1"/>
</dbReference>
<dbReference type="Gene3D" id="3.40.50.880">
    <property type="match status" value="1"/>
</dbReference>
<dbReference type="PANTHER" id="PTHR43130:SF2">
    <property type="entry name" value="DJ-1_PFPI DOMAIN-CONTAINING PROTEIN"/>
    <property type="match status" value="1"/>
</dbReference>
<dbReference type="EMBL" id="JALIEB010000035">
    <property type="protein sequence ID" value="MCV3274277.1"/>
    <property type="molecule type" value="Genomic_DNA"/>
</dbReference>
<comment type="caution">
    <text evidence="2">The sequence shown here is derived from an EMBL/GenBank/DDBJ whole genome shotgun (WGS) entry which is preliminary data.</text>
</comment>
<evidence type="ECO:0000313" key="3">
    <source>
        <dbReference type="Proteomes" id="UP001208690"/>
    </source>
</evidence>
<dbReference type="CDD" id="cd03139">
    <property type="entry name" value="GATase1_PfpI_2"/>
    <property type="match status" value="1"/>
</dbReference>
<evidence type="ECO:0000259" key="1">
    <source>
        <dbReference type="Pfam" id="PF01965"/>
    </source>
</evidence>
<organism evidence="2 3">
    <name type="scientific">Roseobacter sinensis</name>
    <dbReference type="NCBI Taxonomy" id="2931391"/>
    <lineage>
        <taxon>Bacteria</taxon>
        <taxon>Pseudomonadati</taxon>
        <taxon>Pseudomonadota</taxon>
        <taxon>Alphaproteobacteria</taxon>
        <taxon>Rhodobacterales</taxon>
        <taxon>Roseobacteraceae</taxon>
        <taxon>Roseobacter</taxon>
    </lineage>
</organism>
<feature type="domain" description="DJ-1/PfpI" evidence="1">
    <location>
        <begin position="3"/>
        <end position="161"/>
    </location>
</feature>
<proteinExistence type="predicted"/>
<dbReference type="Proteomes" id="UP001208690">
    <property type="component" value="Unassembled WGS sequence"/>
</dbReference>
<dbReference type="SUPFAM" id="SSF52317">
    <property type="entry name" value="Class I glutamine amidotransferase-like"/>
    <property type="match status" value="1"/>
</dbReference>
<reference evidence="2 3" key="1">
    <citation type="submission" date="2022-04" db="EMBL/GenBank/DDBJ databases">
        <title>Roseobacter sp. WL0113 is a bacterium isolated from neritic sediment.</title>
        <authorList>
            <person name="Wang L."/>
            <person name="He W."/>
            <person name="Zhang D.-F."/>
        </authorList>
    </citation>
    <scope>NUCLEOTIDE SEQUENCE [LARGE SCALE GENOMIC DNA]</scope>
    <source>
        <strain evidence="2 3">WL0113</strain>
    </source>
</reference>
<accession>A0ABT3BL29</accession>
<name>A0ABT3BL29_9RHOB</name>
<dbReference type="Pfam" id="PF01965">
    <property type="entry name" value="DJ-1_PfpI"/>
    <property type="match status" value="1"/>
</dbReference>
<dbReference type="InterPro" id="IPR029062">
    <property type="entry name" value="Class_I_gatase-like"/>
</dbReference>